<keyword evidence="1" id="KW-0175">Coiled coil</keyword>
<evidence type="ECO:0000256" key="1">
    <source>
        <dbReference type="SAM" id="Coils"/>
    </source>
</evidence>
<accession>A0A1W2DCP8</accession>
<evidence type="ECO:0000313" key="3">
    <source>
        <dbReference type="Proteomes" id="UP000192330"/>
    </source>
</evidence>
<dbReference type="STRING" id="1387277.SAMN06295998_11291"/>
<reference evidence="2 3" key="1">
    <citation type="submission" date="2017-04" db="EMBL/GenBank/DDBJ databases">
        <authorList>
            <person name="Afonso C.L."/>
            <person name="Miller P.J."/>
            <person name="Scott M.A."/>
            <person name="Spackman E."/>
            <person name="Goraichik I."/>
            <person name="Dimitrov K.M."/>
            <person name="Suarez D.L."/>
            <person name="Swayne D.E."/>
        </authorList>
    </citation>
    <scope>NUCLEOTIDE SEQUENCE [LARGE SCALE GENOMIC DNA]</scope>
    <source>
        <strain evidence="2 3">CGMCC 1.12644</strain>
    </source>
</reference>
<organism evidence="2 3">
    <name type="scientific">Primorskyibacter flagellatus</name>
    <dbReference type="NCBI Taxonomy" id="1387277"/>
    <lineage>
        <taxon>Bacteria</taxon>
        <taxon>Pseudomonadati</taxon>
        <taxon>Pseudomonadota</taxon>
        <taxon>Alphaproteobacteria</taxon>
        <taxon>Rhodobacterales</taxon>
        <taxon>Roseobacteraceae</taxon>
        <taxon>Primorskyibacter</taxon>
    </lineage>
</organism>
<dbReference type="AlphaFoldDB" id="A0A1W2DCP8"/>
<sequence length="96" mass="10895">MTGQLRSFEEIMKDRLKATQDIAAANAEQMRLNQKSSGLLVLDLKVERDGIVDSTHENEHARTEAAVEDNIRKIDRLERELSALDEELEATMKKEG</sequence>
<feature type="coiled-coil region" evidence="1">
    <location>
        <begin position="60"/>
        <end position="94"/>
    </location>
</feature>
<keyword evidence="3" id="KW-1185">Reference proteome</keyword>
<dbReference type="Proteomes" id="UP000192330">
    <property type="component" value="Unassembled WGS sequence"/>
</dbReference>
<gene>
    <name evidence="2" type="ORF">SAMN06295998_11291</name>
</gene>
<name>A0A1W2DCP8_9RHOB</name>
<evidence type="ECO:0000313" key="2">
    <source>
        <dbReference type="EMBL" id="SMC94876.1"/>
    </source>
</evidence>
<dbReference type="EMBL" id="FWYD01000012">
    <property type="protein sequence ID" value="SMC94876.1"/>
    <property type="molecule type" value="Genomic_DNA"/>
</dbReference>
<protein>
    <submittedName>
        <fullName evidence="2">Uncharacterized protein</fullName>
    </submittedName>
</protein>
<proteinExistence type="predicted"/>